<dbReference type="Gene3D" id="3.30.70.1230">
    <property type="entry name" value="Nucleotide cyclase"/>
    <property type="match status" value="1"/>
</dbReference>
<proteinExistence type="predicted"/>
<dbReference type="EMBL" id="JAOPGA020001631">
    <property type="protein sequence ID" value="KAL0490011.1"/>
    <property type="molecule type" value="Genomic_DNA"/>
</dbReference>
<protein>
    <recommendedName>
        <fullName evidence="1">Guanylate cyclase domain-containing protein</fullName>
    </recommendedName>
</protein>
<sequence length="103" mass="11329">MSFWNAPNDVKDHELLAVLAGFDMARRAERINKLGIIRHPLKVRVGINSDVCLIGNIGSANRVNYTCLGDGVNLASRVEALNTYFGTTIAVTHRTKRAVHKKG</sequence>
<evidence type="ECO:0000313" key="3">
    <source>
        <dbReference type="Proteomes" id="UP001431209"/>
    </source>
</evidence>
<keyword evidence="3" id="KW-1185">Reference proteome</keyword>
<reference evidence="2 3" key="1">
    <citation type="submission" date="2024-03" db="EMBL/GenBank/DDBJ databases">
        <title>The Acrasis kona genome and developmental transcriptomes reveal deep origins of eukaryotic multicellular pathways.</title>
        <authorList>
            <person name="Sheikh S."/>
            <person name="Fu C.-J."/>
            <person name="Brown M.W."/>
            <person name="Baldauf S.L."/>
        </authorList>
    </citation>
    <scope>NUCLEOTIDE SEQUENCE [LARGE SCALE GENOMIC DNA]</scope>
    <source>
        <strain evidence="2 3">ATCC MYA-3509</strain>
    </source>
</reference>
<dbReference type="CDD" id="cd07302">
    <property type="entry name" value="CHD"/>
    <property type="match status" value="1"/>
</dbReference>
<feature type="non-terminal residue" evidence="2">
    <location>
        <position position="103"/>
    </location>
</feature>
<evidence type="ECO:0000259" key="1">
    <source>
        <dbReference type="PROSITE" id="PS50125"/>
    </source>
</evidence>
<accession>A0AAW2ZMS9</accession>
<feature type="domain" description="Guanylate cyclase" evidence="1">
    <location>
        <begin position="1"/>
        <end position="79"/>
    </location>
</feature>
<comment type="caution">
    <text evidence="2">The sequence shown here is derived from an EMBL/GenBank/DDBJ whole genome shotgun (WGS) entry which is preliminary data.</text>
</comment>
<dbReference type="AlphaFoldDB" id="A0AAW2ZMS9"/>
<dbReference type="InterPro" id="IPR001054">
    <property type="entry name" value="A/G_cyclase"/>
</dbReference>
<dbReference type="PROSITE" id="PS50125">
    <property type="entry name" value="GUANYLATE_CYCLASE_2"/>
    <property type="match status" value="1"/>
</dbReference>
<gene>
    <name evidence="2" type="ORF">AKO1_006698</name>
</gene>
<dbReference type="SUPFAM" id="SSF55073">
    <property type="entry name" value="Nucleotide cyclase"/>
    <property type="match status" value="1"/>
</dbReference>
<name>A0AAW2ZMS9_9EUKA</name>
<dbReference type="InterPro" id="IPR029787">
    <property type="entry name" value="Nucleotide_cyclase"/>
</dbReference>
<dbReference type="GO" id="GO:0035556">
    <property type="term" value="P:intracellular signal transduction"/>
    <property type="evidence" value="ECO:0007669"/>
    <property type="project" value="InterPro"/>
</dbReference>
<evidence type="ECO:0000313" key="2">
    <source>
        <dbReference type="EMBL" id="KAL0490011.1"/>
    </source>
</evidence>
<organism evidence="2 3">
    <name type="scientific">Acrasis kona</name>
    <dbReference type="NCBI Taxonomy" id="1008807"/>
    <lineage>
        <taxon>Eukaryota</taxon>
        <taxon>Discoba</taxon>
        <taxon>Heterolobosea</taxon>
        <taxon>Tetramitia</taxon>
        <taxon>Eutetramitia</taxon>
        <taxon>Acrasidae</taxon>
        <taxon>Acrasis</taxon>
    </lineage>
</organism>
<dbReference type="Pfam" id="PF00211">
    <property type="entry name" value="Guanylate_cyc"/>
    <property type="match status" value="1"/>
</dbReference>
<dbReference type="Proteomes" id="UP001431209">
    <property type="component" value="Unassembled WGS sequence"/>
</dbReference>
<dbReference type="GO" id="GO:0009190">
    <property type="term" value="P:cyclic nucleotide biosynthetic process"/>
    <property type="evidence" value="ECO:0007669"/>
    <property type="project" value="InterPro"/>
</dbReference>